<protein>
    <recommendedName>
        <fullName evidence="1">WLGC domain-containing protein</fullName>
    </recommendedName>
</protein>
<dbReference type="Proteomes" id="UP000709295">
    <property type="component" value="Unassembled WGS sequence"/>
</dbReference>
<reference evidence="2" key="1">
    <citation type="submission" date="2021-01" db="EMBL/GenBank/DDBJ databases">
        <title>Phytophthora aleatoria, a newly-described species from Pinus radiata is distinct from Phytophthora cactorum isolates based on comparative genomics.</title>
        <authorList>
            <person name="Mcdougal R."/>
            <person name="Panda P."/>
            <person name="Williams N."/>
            <person name="Studholme D.J."/>
        </authorList>
    </citation>
    <scope>NUCLEOTIDE SEQUENCE</scope>
    <source>
        <strain evidence="2">NZFS 4037</strain>
    </source>
</reference>
<keyword evidence="3" id="KW-1185">Reference proteome</keyword>
<dbReference type="InterPro" id="IPR058256">
    <property type="entry name" value="WLGC"/>
</dbReference>
<comment type="caution">
    <text evidence="2">The sequence shown here is derived from an EMBL/GenBank/DDBJ whole genome shotgun (WGS) entry which is preliminary data.</text>
</comment>
<dbReference type="EMBL" id="JAENGY010000767">
    <property type="protein sequence ID" value="KAG6956942.1"/>
    <property type="molecule type" value="Genomic_DNA"/>
</dbReference>
<evidence type="ECO:0000313" key="2">
    <source>
        <dbReference type="EMBL" id="KAG6956942.1"/>
    </source>
</evidence>
<accession>A0A8J5M2V3</accession>
<gene>
    <name evidence="2" type="ORF">JG688_00011202</name>
</gene>
<dbReference type="Pfam" id="PF26605">
    <property type="entry name" value="WLGC"/>
    <property type="match status" value="1"/>
</dbReference>
<evidence type="ECO:0000259" key="1">
    <source>
        <dbReference type="Pfam" id="PF26605"/>
    </source>
</evidence>
<evidence type="ECO:0000313" key="3">
    <source>
        <dbReference type="Proteomes" id="UP000709295"/>
    </source>
</evidence>
<name>A0A8J5M2V3_9STRA</name>
<sequence>MPHLAMIHLGVHEGLERIPPLSGVPHLQSLSLAWMFRLHQLPDFDLIPDLRRLAISVVPFLEWIPDISSLGKLVDFTMMPGIICCNGFIGACDLTDFFCLGNPFFGVPPAICLMNDTNPTLPVTPYLGSASTQEAFQKFAPNACDKWATGAVYIDNTPTKEKVEVCGGKPFRECPLPGNVTGICSNMRFQVLSCVYDDSRIALRRYQIEKRIGLLCDPVEEKWLGCGER</sequence>
<proteinExistence type="predicted"/>
<organism evidence="2 3">
    <name type="scientific">Phytophthora aleatoria</name>
    <dbReference type="NCBI Taxonomy" id="2496075"/>
    <lineage>
        <taxon>Eukaryota</taxon>
        <taxon>Sar</taxon>
        <taxon>Stramenopiles</taxon>
        <taxon>Oomycota</taxon>
        <taxon>Peronosporomycetes</taxon>
        <taxon>Peronosporales</taxon>
        <taxon>Peronosporaceae</taxon>
        <taxon>Phytophthora</taxon>
    </lineage>
</organism>
<dbReference type="AlphaFoldDB" id="A0A8J5M2V3"/>
<feature type="domain" description="WLGC" evidence="1">
    <location>
        <begin position="162"/>
        <end position="226"/>
    </location>
</feature>